<keyword evidence="5 9" id="KW-0547">Nucleotide-binding</keyword>
<dbReference type="EMBL" id="CP010554">
    <property type="protein sequence ID" value="AJP47577.1"/>
    <property type="molecule type" value="Genomic_DNA"/>
</dbReference>
<dbReference type="GO" id="GO:0005524">
    <property type="term" value="F:ATP binding"/>
    <property type="evidence" value="ECO:0007669"/>
    <property type="project" value="UniProtKB-KW"/>
</dbReference>
<protein>
    <recommendedName>
        <fullName evidence="9">Acetate kinase</fullName>
        <ecNumber evidence="9">2.7.2.1</ecNumber>
    </recommendedName>
    <alternativeName>
        <fullName evidence="9">Acetokinase</fullName>
    </alternativeName>
</protein>
<evidence type="ECO:0000313" key="12">
    <source>
        <dbReference type="Proteomes" id="UP000061603"/>
    </source>
</evidence>
<dbReference type="Proteomes" id="UP000061603">
    <property type="component" value="Chromosome"/>
</dbReference>
<keyword evidence="3 9" id="KW-0808">Transferase</keyword>
<dbReference type="PRINTS" id="PR00471">
    <property type="entry name" value="ACETATEKNASE"/>
</dbReference>
<dbReference type="GO" id="GO:0006085">
    <property type="term" value="P:acetyl-CoA biosynthetic process"/>
    <property type="evidence" value="ECO:0007669"/>
    <property type="project" value="UniProtKB-UniRule"/>
</dbReference>
<comment type="similarity">
    <text evidence="1 9 10">Belongs to the acetokinase family.</text>
</comment>
<feature type="binding site" evidence="9">
    <location>
        <position position="15"/>
    </location>
    <ligand>
        <name>ATP</name>
        <dbReference type="ChEBI" id="CHEBI:30616"/>
    </ligand>
</feature>
<comment type="catalytic activity">
    <reaction evidence="9">
        <text>acetate + ATP = acetyl phosphate + ADP</text>
        <dbReference type="Rhea" id="RHEA:11352"/>
        <dbReference type="ChEBI" id="CHEBI:22191"/>
        <dbReference type="ChEBI" id="CHEBI:30089"/>
        <dbReference type="ChEBI" id="CHEBI:30616"/>
        <dbReference type="ChEBI" id="CHEBI:456216"/>
        <dbReference type="EC" id="2.7.2.1"/>
    </reaction>
</comment>
<reference evidence="11 12" key="1">
    <citation type="journal article" date="2015" name="Genome Announc.">
        <title>Complete Genome Sequence of a Novel Bacterium within the Family Rhodocyclaceae That Degrades Polycyclic Aromatic Hydrocarbons.</title>
        <authorList>
            <person name="Singleton D.R."/>
            <person name="Dickey A.N."/>
            <person name="Scholl E.H."/>
            <person name="Wright F.A."/>
            <person name="Aitken M.D."/>
        </authorList>
    </citation>
    <scope>NUCLEOTIDE SEQUENCE [LARGE SCALE GENOMIC DNA]</scope>
    <source>
        <strain evidence="12">PG1-Ca6</strain>
    </source>
</reference>
<dbReference type="STRING" id="1565605.PG1C_02045"/>
<keyword evidence="12" id="KW-1185">Reference proteome</keyword>
<dbReference type="Pfam" id="PF00871">
    <property type="entry name" value="Acetate_kinase"/>
    <property type="match status" value="1"/>
</dbReference>
<dbReference type="AlphaFoldDB" id="A0A0C5IY06"/>
<keyword evidence="8 9" id="KW-0460">Magnesium</keyword>
<evidence type="ECO:0000256" key="10">
    <source>
        <dbReference type="RuleBase" id="RU003835"/>
    </source>
</evidence>
<dbReference type="GO" id="GO:0008776">
    <property type="term" value="F:acetate kinase activity"/>
    <property type="evidence" value="ECO:0007669"/>
    <property type="project" value="UniProtKB-UniRule"/>
</dbReference>
<evidence type="ECO:0000256" key="3">
    <source>
        <dbReference type="ARBA" id="ARBA00022679"/>
    </source>
</evidence>
<feature type="binding site" evidence="9">
    <location>
        <begin position="174"/>
        <end position="178"/>
    </location>
    <ligand>
        <name>ATP</name>
        <dbReference type="ChEBI" id="CHEBI:30616"/>
    </ligand>
</feature>
<evidence type="ECO:0000256" key="9">
    <source>
        <dbReference type="HAMAP-Rule" id="MF_00020"/>
    </source>
</evidence>
<comment type="function">
    <text evidence="9">Catalyzes the formation of acetyl phosphate from acetate and ATP. Can also catalyze the reverse reaction.</text>
</comment>
<dbReference type="RefSeq" id="WP_202635791.1">
    <property type="nucleotide sequence ID" value="NZ_CP010554.1"/>
</dbReference>
<sequence>MPAVLTLNSGSSSLKASLFRADGTRRDWCYRPIGHGFVHDHAAAFDALLKDLDGEVPQAIGHRFVHGGEVTDAARLLDAAELERLHSITPLAPLHMPGNLLGVELCRARFDVPQVACFDTAFHHTLPELARRLPIPHELGMRRYGFHGLNYAYIASRLPSLLGDVAHGRVIVAHLGAGASLCLMEGLKSVDTTMGYTPAGGIPMGTRSGDMDPGVMLELAKHYDSQALSDLVYHRMGLLALSAGESSEMHHLLESHSPTAGFAVDYFCRQVRAAIGAFAAKAGGVDALVFSGGIGEHAPQIRERICQSLGFLGLTLDAEANQANRPWISATGFKPVLRIAADEEAVIRDLVADTDVRSYSTK</sequence>
<organism evidence="11 12">
    <name type="scientific">Rugosibacter aromaticivorans</name>
    <dbReference type="NCBI Taxonomy" id="1565605"/>
    <lineage>
        <taxon>Bacteria</taxon>
        <taxon>Pseudomonadati</taxon>
        <taxon>Pseudomonadota</taxon>
        <taxon>Betaproteobacteria</taxon>
        <taxon>Nitrosomonadales</taxon>
        <taxon>Sterolibacteriaceae</taxon>
        <taxon>Rugosibacter</taxon>
    </lineage>
</organism>
<dbReference type="InterPro" id="IPR043129">
    <property type="entry name" value="ATPase_NBD"/>
</dbReference>
<dbReference type="UniPathway" id="UPA00340">
    <property type="reaction ID" value="UER00458"/>
</dbReference>
<evidence type="ECO:0000256" key="7">
    <source>
        <dbReference type="ARBA" id="ARBA00022840"/>
    </source>
</evidence>
<dbReference type="HOGENOM" id="CLU_020352_0_0_4"/>
<dbReference type="InterPro" id="IPR000890">
    <property type="entry name" value="Aliphatic_acid_kin_short-chain"/>
</dbReference>
<name>A0A0C5IY06_9PROT</name>
<evidence type="ECO:0000256" key="2">
    <source>
        <dbReference type="ARBA" id="ARBA00022490"/>
    </source>
</evidence>
<feature type="binding site" evidence="9">
    <location>
        <position position="8"/>
    </location>
    <ligand>
        <name>Mg(2+)</name>
        <dbReference type="ChEBI" id="CHEBI:18420"/>
    </ligand>
</feature>
<comment type="pathway">
    <text evidence="9">Metabolic intermediate biosynthesis; acetyl-CoA biosynthesis; acetyl-CoA from acetate: step 1/2.</text>
</comment>
<feature type="site" description="Transition state stabilizer" evidence="9">
    <location>
        <position position="207"/>
    </location>
</feature>
<keyword evidence="7 9" id="KW-0067">ATP-binding</keyword>
<keyword evidence="4 9" id="KW-0479">Metal-binding</keyword>
<comment type="subcellular location">
    <subcellularLocation>
        <location evidence="9">Cytoplasm</location>
    </subcellularLocation>
</comment>
<evidence type="ECO:0000256" key="4">
    <source>
        <dbReference type="ARBA" id="ARBA00022723"/>
    </source>
</evidence>
<dbReference type="InterPro" id="IPR004372">
    <property type="entry name" value="Ac/propionate_kinase"/>
</dbReference>
<evidence type="ECO:0000256" key="1">
    <source>
        <dbReference type="ARBA" id="ARBA00008748"/>
    </source>
</evidence>
<dbReference type="PIRSF" id="PIRSF000722">
    <property type="entry name" value="Acetate_prop_kin"/>
    <property type="match status" value="1"/>
</dbReference>
<feature type="binding site" evidence="9">
    <location>
        <begin position="293"/>
        <end position="297"/>
    </location>
    <ligand>
        <name>ATP</name>
        <dbReference type="ChEBI" id="CHEBI:30616"/>
    </ligand>
</feature>
<evidence type="ECO:0000256" key="6">
    <source>
        <dbReference type="ARBA" id="ARBA00022777"/>
    </source>
</evidence>
<dbReference type="GO" id="GO:0000287">
    <property type="term" value="F:magnesium ion binding"/>
    <property type="evidence" value="ECO:0007669"/>
    <property type="project" value="UniProtKB-UniRule"/>
</dbReference>
<keyword evidence="2 9" id="KW-0963">Cytoplasm</keyword>
<dbReference type="SUPFAM" id="SSF53067">
    <property type="entry name" value="Actin-like ATPase domain"/>
    <property type="match status" value="2"/>
</dbReference>
<dbReference type="PATRIC" id="fig|1565605.3.peg.422"/>
<comment type="caution">
    <text evidence="9">Lacks conserved residue(s) required for the propagation of feature annotation.</text>
</comment>
<evidence type="ECO:0000256" key="8">
    <source>
        <dbReference type="ARBA" id="ARBA00022842"/>
    </source>
</evidence>
<feature type="active site" description="Proton donor/acceptor" evidence="9">
    <location>
        <position position="119"/>
    </location>
</feature>
<comment type="subunit">
    <text evidence="9">Homodimer.</text>
</comment>
<feature type="binding site" evidence="9">
    <location>
        <position position="63"/>
    </location>
    <ligand>
        <name>substrate</name>
    </ligand>
</feature>
<dbReference type="GO" id="GO:0006083">
    <property type="term" value="P:acetate metabolic process"/>
    <property type="evidence" value="ECO:0007669"/>
    <property type="project" value="TreeGrafter"/>
</dbReference>
<keyword evidence="6 9" id="KW-0418">Kinase</keyword>
<accession>A0A0C5IY06</accession>
<dbReference type="InterPro" id="IPR023865">
    <property type="entry name" value="Aliphatic_acid_kinase_CS"/>
</dbReference>
<comment type="cofactor">
    <cofactor evidence="9">
        <name>Mg(2+)</name>
        <dbReference type="ChEBI" id="CHEBI:18420"/>
    </cofactor>
    <cofactor evidence="9">
        <name>Mn(2+)</name>
        <dbReference type="ChEBI" id="CHEBI:29035"/>
    </cofactor>
    <text evidence="9">Mg(2+). Can also accept Mn(2+).</text>
</comment>
<dbReference type="PANTHER" id="PTHR21060:SF21">
    <property type="entry name" value="ACETATE KINASE"/>
    <property type="match status" value="1"/>
</dbReference>
<evidence type="ECO:0000256" key="5">
    <source>
        <dbReference type="ARBA" id="ARBA00022741"/>
    </source>
</evidence>
<gene>
    <name evidence="9" type="primary">ackA</name>
    <name evidence="11" type="ORF">PG1C_02045</name>
</gene>
<dbReference type="PROSITE" id="PS01075">
    <property type="entry name" value="ACETATE_KINASE_1"/>
    <property type="match status" value="1"/>
</dbReference>
<feature type="site" description="Transition state stabilizer" evidence="9">
    <location>
        <position position="147"/>
    </location>
</feature>
<feature type="binding site" evidence="9">
    <location>
        <position position="343"/>
    </location>
    <ligand>
        <name>Mg(2+)</name>
        <dbReference type="ChEBI" id="CHEBI:18420"/>
    </ligand>
</feature>
<dbReference type="GO" id="GO:0005829">
    <property type="term" value="C:cytosol"/>
    <property type="evidence" value="ECO:0007669"/>
    <property type="project" value="TreeGrafter"/>
</dbReference>
<evidence type="ECO:0000313" key="11">
    <source>
        <dbReference type="EMBL" id="AJP47577.1"/>
    </source>
</evidence>
<dbReference type="HAMAP" id="MF_00020">
    <property type="entry name" value="Acetate_kinase"/>
    <property type="match status" value="1"/>
</dbReference>
<proteinExistence type="inferred from homology"/>
<dbReference type="Gene3D" id="3.30.420.40">
    <property type="match status" value="2"/>
</dbReference>
<dbReference type="EC" id="2.7.2.1" evidence="9"/>
<dbReference type="KEGG" id="rbu:PG1C_02045"/>
<dbReference type="PANTHER" id="PTHR21060">
    <property type="entry name" value="ACETATE KINASE"/>
    <property type="match status" value="1"/>
</dbReference>